<feature type="region of interest" description="Disordered" evidence="1">
    <location>
        <begin position="90"/>
        <end position="110"/>
    </location>
</feature>
<gene>
    <name evidence="2" type="ORF">A3H70_00530</name>
</gene>
<accession>A0A1G2BRP9</accession>
<protein>
    <submittedName>
        <fullName evidence="2">Uncharacterized protein</fullName>
    </submittedName>
</protein>
<feature type="region of interest" description="Disordered" evidence="1">
    <location>
        <begin position="1"/>
        <end position="32"/>
    </location>
</feature>
<evidence type="ECO:0000313" key="3">
    <source>
        <dbReference type="Proteomes" id="UP000178109"/>
    </source>
</evidence>
<organism evidence="2 3">
    <name type="scientific">Candidatus Komeilibacteria bacterium RIFCSPLOWO2_02_FULL_48_11</name>
    <dbReference type="NCBI Taxonomy" id="1798553"/>
    <lineage>
        <taxon>Bacteria</taxon>
        <taxon>Candidatus Komeiliibacteriota</taxon>
    </lineage>
</organism>
<reference evidence="2 3" key="1">
    <citation type="journal article" date="2016" name="Nat. Commun.">
        <title>Thousands of microbial genomes shed light on interconnected biogeochemical processes in an aquifer system.</title>
        <authorList>
            <person name="Anantharaman K."/>
            <person name="Brown C.T."/>
            <person name="Hug L.A."/>
            <person name="Sharon I."/>
            <person name="Castelle C.J."/>
            <person name="Probst A.J."/>
            <person name="Thomas B.C."/>
            <person name="Singh A."/>
            <person name="Wilkins M.J."/>
            <person name="Karaoz U."/>
            <person name="Brodie E.L."/>
            <person name="Williams K.H."/>
            <person name="Hubbard S.S."/>
            <person name="Banfield J.F."/>
        </authorList>
    </citation>
    <scope>NUCLEOTIDE SEQUENCE [LARGE SCALE GENOMIC DNA]</scope>
</reference>
<dbReference type="EMBL" id="MHKO01000035">
    <property type="protein sequence ID" value="OGY91855.1"/>
    <property type="molecule type" value="Genomic_DNA"/>
</dbReference>
<dbReference type="Proteomes" id="UP000178109">
    <property type="component" value="Unassembled WGS sequence"/>
</dbReference>
<evidence type="ECO:0000256" key="1">
    <source>
        <dbReference type="SAM" id="MobiDB-lite"/>
    </source>
</evidence>
<dbReference type="AlphaFoldDB" id="A0A1G2BRP9"/>
<name>A0A1G2BRP9_9BACT</name>
<evidence type="ECO:0000313" key="2">
    <source>
        <dbReference type="EMBL" id="OGY91855.1"/>
    </source>
</evidence>
<feature type="compositionally biased region" description="Basic and acidic residues" evidence="1">
    <location>
        <begin position="90"/>
        <end position="101"/>
    </location>
</feature>
<sequence>MPSPETSRIERSEPTVEQPAQAAEHKPRQVDEVDLASRAYEMLSDWEKGLINANVDTDPDDFADELAKKNVLESRRIILTAIQKIRHEYRPEPNLDSRQAPEQEQETSELNKQELLAKLGFQEDKITYTRKFKSGDAYETSERVSYPKPDSELRNIMRRHQTWKTGLDSVKKAYGEALEQLRMQGQEPEPNMVIKLAYPNYWQAREILERIGDELQKKNPEQLIGIYVAVSKDEEAKGNGLILYRTKPKPGNPIKLILKKHHNDEPPPLDMVIYSLPVSTADTVTVTKKQRAAA</sequence>
<proteinExistence type="predicted"/>
<comment type="caution">
    <text evidence="2">The sequence shown here is derived from an EMBL/GenBank/DDBJ whole genome shotgun (WGS) entry which is preliminary data.</text>
</comment>